<keyword evidence="2" id="KW-1185">Reference proteome</keyword>
<organism evidence="1 2">
    <name type="scientific">Segniliparus rugosus (strain ATCC BAA-974 / DSM 45345 / CCUG 50838 / CIP 108380 / JCM 13579 / CDC 945)</name>
    <dbReference type="NCBI Taxonomy" id="679197"/>
    <lineage>
        <taxon>Bacteria</taxon>
        <taxon>Bacillati</taxon>
        <taxon>Actinomycetota</taxon>
        <taxon>Actinomycetes</taxon>
        <taxon>Mycobacteriales</taxon>
        <taxon>Segniliparaceae</taxon>
        <taxon>Segniliparus</taxon>
    </lineage>
</organism>
<name>U1N5B9_SEGRC</name>
<dbReference type="STRING" id="679197.HMPREF9336_04046"/>
<accession>U1N5B9</accession>
<proteinExistence type="predicted"/>
<comment type="caution">
    <text evidence="1">The sequence shown here is derived from an EMBL/GenBank/DDBJ whole genome shotgun (WGS) entry which is preliminary data.</text>
</comment>
<dbReference type="AlphaFoldDB" id="U1N5B9"/>
<dbReference type="HOGENOM" id="CLU_3420200_0_0_11"/>
<evidence type="ECO:0000313" key="1">
    <source>
        <dbReference type="EMBL" id="ERG69349.1"/>
    </source>
</evidence>
<protein>
    <submittedName>
        <fullName evidence="1">Uncharacterized protein</fullName>
    </submittedName>
</protein>
<evidence type="ECO:0000313" key="2">
    <source>
        <dbReference type="Proteomes" id="UP000004816"/>
    </source>
</evidence>
<gene>
    <name evidence="1" type="ORF">HMPREF9336_04046</name>
</gene>
<dbReference type="Proteomes" id="UP000004816">
    <property type="component" value="Unassembled WGS sequence"/>
</dbReference>
<feature type="non-terminal residue" evidence="1">
    <location>
        <position position="25"/>
    </location>
</feature>
<dbReference type="EMBL" id="ACZI02000001">
    <property type="protein sequence ID" value="ERG69349.1"/>
    <property type="molecule type" value="Genomic_DNA"/>
</dbReference>
<reference evidence="1 2" key="1">
    <citation type="journal article" date="2011" name="Stand. Genomic Sci.">
        <title>High quality draft genome sequence of Segniliparus rugosus CDC 945(T)= (ATCC BAA-974(T)).</title>
        <authorList>
            <person name="Earl A.M."/>
            <person name="Desjardins C.A."/>
            <person name="Fitzgerald M.G."/>
            <person name="Arachchi H.M."/>
            <person name="Zeng Q."/>
            <person name="Mehta T."/>
            <person name="Griggs A."/>
            <person name="Birren B.W."/>
            <person name="Toney N.C."/>
            <person name="Carr J."/>
            <person name="Posey J."/>
            <person name="Butler W.R."/>
        </authorList>
    </citation>
    <scope>NUCLEOTIDE SEQUENCE [LARGE SCALE GENOMIC DNA]</scope>
    <source>
        <strain evidence="2">ATCC BAA-974 / DSM 45345 / CCUG 50838 / CIP 108380 / JCM 13579 / CDC 945</strain>
    </source>
</reference>
<sequence>MVAELLAGGATVVATSSSLNEERLA</sequence>